<keyword evidence="7" id="KW-0479">Metal-binding</keyword>
<dbReference type="InterPro" id="IPR016174">
    <property type="entry name" value="Di-haem_cyt_TM"/>
</dbReference>
<evidence type="ECO:0000256" key="11">
    <source>
        <dbReference type="ARBA" id="ARBA00023136"/>
    </source>
</evidence>
<evidence type="ECO:0000313" key="15">
    <source>
        <dbReference type="EMBL" id="KPA88789.1"/>
    </source>
</evidence>
<feature type="transmembrane region" description="Helical" evidence="13">
    <location>
        <begin position="92"/>
        <end position="112"/>
    </location>
</feature>
<sequence length="183" mass="20624">MPWKNTDSRYSSMSIALHWLMLVLLVIVYGCIEFRGQFPKGSGGRALIVEFHYMLGLTVFALVWLRLVARAIGVAPKIVPNPPTWQRLLSKLMHIALYLFMIATPLLGWLVVSGLGHQVMFYGIDLPTLIAENRPLAKEIKGWHELAGTLGYWLIGLHALAGLYHHYVVRDNTLVRIIPGRPS</sequence>
<proteinExistence type="inferred from homology"/>
<accession>A0A0N0E2D4</accession>
<dbReference type="SUPFAM" id="SSF81342">
    <property type="entry name" value="Transmembrane di-heme cytochromes"/>
    <property type="match status" value="1"/>
</dbReference>
<keyword evidence="9 13" id="KW-1133">Transmembrane helix</keyword>
<name>A0A0N0E2D4_9PSED</name>
<dbReference type="GO" id="GO:0020037">
    <property type="term" value="F:heme binding"/>
    <property type="evidence" value="ECO:0007669"/>
    <property type="project" value="TreeGrafter"/>
</dbReference>
<dbReference type="GO" id="GO:0005886">
    <property type="term" value="C:plasma membrane"/>
    <property type="evidence" value="ECO:0007669"/>
    <property type="project" value="UniProtKB-SubCell"/>
</dbReference>
<dbReference type="PANTHER" id="PTHR30529:SF3">
    <property type="entry name" value="CYTOCHROME B561 HOMOLOG 1"/>
    <property type="match status" value="1"/>
</dbReference>
<evidence type="ECO:0000256" key="13">
    <source>
        <dbReference type="SAM" id="Phobius"/>
    </source>
</evidence>
<dbReference type="InterPro" id="IPR011577">
    <property type="entry name" value="Cyt_b561_bac/Ni-Hgenase"/>
</dbReference>
<evidence type="ECO:0000256" key="1">
    <source>
        <dbReference type="ARBA" id="ARBA00001970"/>
    </source>
</evidence>
<dbReference type="GO" id="GO:0022904">
    <property type="term" value="P:respiratory electron transport chain"/>
    <property type="evidence" value="ECO:0007669"/>
    <property type="project" value="InterPro"/>
</dbReference>
<dbReference type="OrthoDB" id="8589936at2"/>
<keyword evidence="8" id="KW-0249">Electron transport</keyword>
<evidence type="ECO:0000256" key="4">
    <source>
        <dbReference type="ARBA" id="ARBA00022475"/>
    </source>
</evidence>
<evidence type="ECO:0000259" key="14">
    <source>
        <dbReference type="Pfam" id="PF01292"/>
    </source>
</evidence>
<feature type="transmembrane region" description="Helical" evidence="13">
    <location>
        <begin position="12"/>
        <end position="32"/>
    </location>
</feature>
<dbReference type="STRING" id="50340.PF66_04457"/>
<protein>
    <submittedName>
        <fullName evidence="15">Cytochrome B561</fullName>
    </submittedName>
</protein>
<dbReference type="EMBL" id="JSYZ01000018">
    <property type="protein sequence ID" value="KPA88789.1"/>
    <property type="molecule type" value="Genomic_DNA"/>
</dbReference>
<dbReference type="RefSeq" id="WP_054061559.1">
    <property type="nucleotide sequence ID" value="NZ_JAQMZR010000006.1"/>
</dbReference>
<dbReference type="AlphaFoldDB" id="A0A0N0E2D4"/>
<keyword evidence="16" id="KW-1185">Reference proteome</keyword>
<comment type="similarity">
    <text evidence="12">Belongs to the cytochrome b561 family.</text>
</comment>
<evidence type="ECO:0000256" key="10">
    <source>
        <dbReference type="ARBA" id="ARBA00023004"/>
    </source>
</evidence>
<dbReference type="InterPro" id="IPR052168">
    <property type="entry name" value="Cytochrome_b561_oxidase"/>
</dbReference>
<comment type="cofactor">
    <cofactor evidence="1">
        <name>heme b</name>
        <dbReference type="ChEBI" id="CHEBI:60344"/>
    </cofactor>
</comment>
<keyword evidence="10" id="KW-0408">Iron</keyword>
<dbReference type="GO" id="GO:0046872">
    <property type="term" value="F:metal ion binding"/>
    <property type="evidence" value="ECO:0007669"/>
    <property type="project" value="UniProtKB-KW"/>
</dbReference>
<organism evidence="15 16">
    <name type="scientific">Pseudomonas asplenii</name>
    <dbReference type="NCBI Taxonomy" id="53407"/>
    <lineage>
        <taxon>Bacteria</taxon>
        <taxon>Pseudomonadati</taxon>
        <taxon>Pseudomonadota</taxon>
        <taxon>Gammaproteobacteria</taxon>
        <taxon>Pseudomonadales</taxon>
        <taxon>Pseudomonadaceae</taxon>
        <taxon>Pseudomonas</taxon>
    </lineage>
</organism>
<evidence type="ECO:0000256" key="6">
    <source>
        <dbReference type="ARBA" id="ARBA00022692"/>
    </source>
</evidence>
<feature type="transmembrane region" description="Helical" evidence="13">
    <location>
        <begin position="53"/>
        <end position="72"/>
    </location>
</feature>
<keyword evidence="3" id="KW-0813">Transport</keyword>
<keyword evidence="11 13" id="KW-0472">Membrane</keyword>
<evidence type="ECO:0000256" key="8">
    <source>
        <dbReference type="ARBA" id="ARBA00022982"/>
    </source>
</evidence>
<keyword evidence="5" id="KW-0349">Heme</keyword>
<gene>
    <name evidence="15" type="ORF">PF66_04457</name>
</gene>
<evidence type="ECO:0000313" key="16">
    <source>
        <dbReference type="Proteomes" id="UP000037931"/>
    </source>
</evidence>
<comment type="caution">
    <text evidence="15">The sequence shown here is derived from an EMBL/GenBank/DDBJ whole genome shotgun (WGS) entry which is preliminary data.</text>
</comment>
<comment type="subcellular location">
    <subcellularLocation>
        <location evidence="2">Cell membrane</location>
        <topology evidence="2">Multi-pass membrane protein</topology>
    </subcellularLocation>
</comment>
<evidence type="ECO:0000256" key="9">
    <source>
        <dbReference type="ARBA" id="ARBA00022989"/>
    </source>
</evidence>
<reference evidence="15 16" key="1">
    <citation type="journal article" date="2015" name="PLoS ONE">
        <title>Rice-Infecting Pseudomonas Genomes Are Highly Accessorized and Harbor Multiple Putative Virulence Mechanisms to Cause Sheath Brown Rot.</title>
        <authorList>
            <person name="Quibod I.L."/>
            <person name="Grande G."/>
            <person name="Oreiro E.G."/>
            <person name="Borja F.N."/>
            <person name="Dossa G.S."/>
            <person name="Mauleon R."/>
            <person name="Cruz C.V."/>
            <person name="Oliva R."/>
        </authorList>
    </citation>
    <scope>NUCLEOTIDE SEQUENCE [LARGE SCALE GENOMIC DNA]</scope>
    <source>
        <strain evidence="15 16">IRRI 6609</strain>
    </source>
</reference>
<evidence type="ECO:0000256" key="7">
    <source>
        <dbReference type="ARBA" id="ARBA00022723"/>
    </source>
</evidence>
<keyword evidence="6 13" id="KW-0812">Transmembrane</keyword>
<feature type="domain" description="Cytochrome b561 bacterial/Ni-hydrogenase" evidence="14">
    <location>
        <begin position="9"/>
        <end position="180"/>
    </location>
</feature>
<dbReference type="Pfam" id="PF01292">
    <property type="entry name" value="Ni_hydr_CYTB"/>
    <property type="match status" value="1"/>
</dbReference>
<evidence type="ECO:0000256" key="3">
    <source>
        <dbReference type="ARBA" id="ARBA00022448"/>
    </source>
</evidence>
<dbReference type="PANTHER" id="PTHR30529">
    <property type="entry name" value="CYTOCHROME B561"/>
    <property type="match status" value="1"/>
</dbReference>
<dbReference type="PROSITE" id="PS51257">
    <property type="entry name" value="PROKAR_LIPOPROTEIN"/>
    <property type="match status" value="1"/>
</dbReference>
<dbReference type="PATRIC" id="fig|50340.43.peg.1761"/>
<dbReference type="GO" id="GO:0009055">
    <property type="term" value="F:electron transfer activity"/>
    <property type="evidence" value="ECO:0007669"/>
    <property type="project" value="InterPro"/>
</dbReference>
<evidence type="ECO:0000256" key="5">
    <source>
        <dbReference type="ARBA" id="ARBA00022617"/>
    </source>
</evidence>
<evidence type="ECO:0000256" key="2">
    <source>
        <dbReference type="ARBA" id="ARBA00004651"/>
    </source>
</evidence>
<evidence type="ECO:0000256" key="12">
    <source>
        <dbReference type="ARBA" id="ARBA00037975"/>
    </source>
</evidence>
<dbReference type="Proteomes" id="UP000037931">
    <property type="component" value="Unassembled WGS sequence"/>
</dbReference>
<keyword evidence="4" id="KW-1003">Cell membrane</keyword>